<dbReference type="EMBL" id="GBHO01006266">
    <property type="protein sequence ID" value="JAG37338.1"/>
    <property type="molecule type" value="Transcribed_RNA"/>
</dbReference>
<dbReference type="PANTHER" id="PTHR20426:SF0">
    <property type="entry name" value="18S RRNA AMINOCARBOXYPROPYLTRANSFERASE"/>
    <property type="match status" value="1"/>
</dbReference>
<evidence type="ECO:0000259" key="8">
    <source>
        <dbReference type="Pfam" id="PF04034"/>
    </source>
</evidence>
<comment type="function">
    <text evidence="6">Aminocarboxypropyltransferase that catalyzes the aminocarboxypropyl transfer on pseudouridine in 18S rRNA. It constitutes the last step in biosynthesis of the hypermodified N1-methyl-N3-(3-amino-3-carboxypropyl) pseudouridine (m1acp3-Psi).</text>
</comment>
<feature type="domain" description="RNase L inhibitor RLI-like possible metal-binding" evidence="9">
    <location>
        <begin position="45"/>
        <end position="78"/>
    </location>
</feature>
<feature type="binding site" evidence="6">
    <location>
        <position position="131"/>
    </location>
    <ligand>
        <name>S-adenosyl-L-methionine</name>
        <dbReference type="ChEBI" id="CHEBI:59789"/>
    </ligand>
</feature>
<evidence type="ECO:0000256" key="5">
    <source>
        <dbReference type="ARBA" id="ARBA00022691"/>
    </source>
</evidence>
<dbReference type="InterPro" id="IPR022968">
    <property type="entry name" value="Tsr3-like"/>
</dbReference>
<keyword evidence="1" id="KW-0963">Cytoplasm</keyword>
<sequence length="251" mass="28336">MSKRGKPKKTRKRLDGVEAEFRTLSLDEDGENNSGDETVTKVPFPVAMWDMKHCDPKRCTGKKLERMKLIRVLKLRQKFYGIALTPMGERCVSRADKEIVEKFGAAVVDCSWARIEETPFHQMVAPQSRLLPYLVAGNPVNYGRPLKLSCVEALAALFYITGFPEIAEHYMSKFSWGDSFLDLNRNILDEYASCETSSEVVRVQNEYMSSSGSLDDERPRDFPPSSSSSEDEESEEEAVEDDKVAESTVPS</sequence>
<evidence type="ECO:0000313" key="11">
    <source>
        <dbReference type="EMBL" id="JAG42607.1"/>
    </source>
</evidence>
<feature type="binding site" evidence="6">
    <location>
        <position position="108"/>
    </location>
    <ligand>
        <name>S-adenosyl-L-methionine</name>
        <dbReference type="ChEBI" id="CHEBI:59789"/>
    </ligand>
</feature>
<dbReference type="NCBIfam" id="NF002621">
    <property type="entry name" value="PRK02287.1"/>
    <property type="match status" value="1"/>
</dbReference>
<dbReference type="EMBL" id="GBHO01000997">
    <property type="protein sequence ID" value="JAG42607.1"/>
    <property type="molecule type" value="Transcribed_RNA"/>
</dbReference>
<gene>
    <name evidence="11" type="ORF">CM83_42337</name>
    <name evidence="10" type="ORF">CM83_42338</name>
</gene>
<evidence type="ECO:0000256" key="4">
    <source>
        <dbReference type="ARBA" id="ARBA00022679"/>
    </source>
</evidence>
<reference evidence="10" key="2">
    <citation type="submission" date="2014-07" db="EMBL/GenBank/DDBJ databases">
        <authorList>
            <person name="Hull J."/>
        </authorList>
    </citation>
    <scope>NUCLEOTIDE SEQUENCE</scope>
</reference>
<dbReference type="AlphaFoldDB" id="A0A0A9Z1W7"/>
<dbReference type="EC" id="2.5.1.157" evidence="6"/>
<comment type="caution">
    <text evidence="6">Lacks conserved residue(s) required for the propagation of feature annotation.</text>
</comment>
<evidence type="ECO:0000256" key="1">
    <source>
        <dbReference type="ARBA" id="ARBA00022490"/>
    </source>
</evidence>
<dbReference type="EMBL" id="GBRD01007598">
    <property type="protein sequence ID" value="JAG58223.1"/>
    <property type="molecule type" value="Transcribed_RNA"/>
</dbReference>
<accession>A0A0A9Z1W7</accession>
<dbReference type="Pfam" id="PF04034">
    <property type="entry name" value="Ribo_biogen_C"/>
    <property type="match status" value="1"/>
</dbReference>
<reference evidence="10" key="1">
    <citation type="journal article" date="2014" name="PLoS ONE">
        <title>Transcriptome-Based Identification of ABC Transporters in the Western Tarnished Plant Bug Lygus hesperus.</title>
        <authorList>
            <person name="Hull J.J."/>
            <person name="Chaney K."/>
            <person name="Geib S.M."/>
            <person name="Fabrick J.A."/>
            <person name="Brent C.S."/>
            <person name="Walsh D."/>
            <person name="Lavine L.C."/>
        </authorList>
    </citation>
    <scope>NUCLEOTIDE SEQUENCE</scope>
</reference>
<reference evidence="12" key="3">
    <citation type="submission" date="2014-09" db="EMBL/GenBank/DDBJ databases">
        <authorList>
            <person name="Magalhaes I.L.F."/>
            <person name="Oliveira U."/>
            <person name="Santos F.R."/>
            <person name="Vidigal T.H.D.A."/>
            <person name="Brescovit A.D."/>
            <person name="Santos A.J."/>
        </authorList>
    </citation>
    <scope>NUCLEOTIDE SEQUENCE</scope>
</reference>
<name>A0A0A9Z1W7_LYGHE</name>
<dbReference type="GO" id="GO:0000455">
    <property type="term" value="P:enzyme-directed rRNA pseudouridine synthesis"/>
    <property type="evidence" value="ECO:0007669"/>
    <property type="project" value="UniProtKB-UniRule"/>
</dbReference>
<evidence type="ECO:0000256" key="6">
    <source>
        <dbReference type="HAMAP-Rule" id="MF_03146"/>
    </source>
</evidence>
<feature type="domain" description="16S/18S rRNA aminocarboxypropyltransferase Tsr3 C-terminal" evidence="8">
    <location>
        <begin position="82"/>
        <end position="208"/>
    </location>
</feature>
<evidence type="ECO:0000313" key="10">
    <source>
        <dbReference type="EMBL" id="JAG37338.1"/>
    </source>
</evidence>
<comment type="similarity">
    <text evidence="6">Belongs to the TDD superfamily. TSR3 family.</text>
</comment>
<evidence type="ECO:0000256" key="7">
    <source>
        <dbReference type="SAM" id="MobiDB-lite"/>
    </source>
</evidence>
<organism evidence="10">
    <name type="scientific">Lygus hesperus</name>
    <name type="common">Western plant bug</name>
    <dbReference type="NCBI Taxonomy" id="30085"/>
    <lineage>
        <taxon>Eukaryota</taxon>
        <taxon>Metazoa</taxon>
        <taxon>Ecdysozoa</taxon>
        <taxon>Arthropoda</taxon>
        <taxon>Hexapoda</taxon>
        <taxon>Insecta</taxon>
        <taxon>Pterygota</taxon>
        <taxon>Neoptera</taxon>
        <taxon>Paraneoptera</taxon>
        <taxon>Hemiptera</taxon>
        <taxon>Heteroptera</taxon>
        <taxon>Panheteroptera</taxon>
        <taxon>Cimicomorpha</taxon>
        <taxon>Miridae</taxon>
        <taxon>Mirini</taxon>
        <taxon>Lygus</taxon>
    </lineage>
</organism>
<dbReference type="InterPro" id="IPR007209">
    <property type="entry name" value="RNaseL-inhib-like_metal-bd_dom"/>
</dbReference>
<evidence type="ECO:0000256" key="3">
    <source>
        <dbReference type="ARBA" id="ARBA00022552"/>
    </source>
</evidence>
<keyword evidence="5 6" id="KW-0949">S-adenosyl-L-methionine</keyword>
<keyword evidence="4 6" id="KW-0808">Transferase</keyword>
<feature type="compositionally biased region" description="Acidic residues" evidence="7">
    <location>
        <begin position="229"/>
        <end position="240"/>
    </location>
</feature>
<keyword evidence="3 6" id="KW-0698">rRNA processing</keyword>
<proteinExistence type="inferred from homology"/>
<protein>
    <recommendedName>
        <fullName evidence="6">18S rRNA aminocarboxypropyltransferase</fullName>
        <ecNumber evidence="6">2.5.1.157</ecNumber>
    </recommendedName>
</protein>
<feature type="region of interest" description="Disordered" evidence="7">
    <location>
        <begin position="205"/>
        <end position="251"/>
    </location>
</feature>
<comment type="catalytic activity">
    <reaction evidence="6">
        <text>an N(1)-methylpseudouridine in rRNA + S-adenosyl-L-methionine = N(1)-methyl-N(3)-[(3S)-3-amino-3-carboxypropyl]pseudouridine in rRNA + S-methyl-5'-thioadenosine + H(+)</text>
        <dbReference type="Rhea" id="RHEA:63296"/>
        <dbReference type="Rhea" id="RHEA-COMP:11634"/>
        <dbReference type="Rhea" id="RHEA-COMP:16310"/>
        <dbReference type="ChEBI" id="CHEBI:15378"/>
        <dbReference type="ChEBI" id="CHEBI:17509"/>
        <dbReference type="ChEBI" id="CHEBI:59789"/>
        <dbReference type="ChEBI" id="CHEBI:74890"/>
        <dbReference type="ChEBI" id="CHEBI:146234"/>
        <dbReference type="EC" id="2.5.1.157"/>
    </reaction>
</comment>
<keyword evidence="2 6" id="KW-0690">Ribosome biogenesis</keyword>
<dbReference type="PANTHER" id="PTHR20426">
    <property type="entry name" value="RIBOSOME BIOGENESIS PROTEIN TSR3 HOMOLOG"/>
    <property type="match status" value="1"/>
</dbReference>
<dbReference type="HAMAP" id="MF_01116">
    <property type="entry name" value="TSR3"/>
    <property type="match status" value="1"/>
</dbReference>
<evidence type="ECO:0000256" key="2">
    <source>
        <dbReference type="ARBA" id="ARBA00022517"/>
    </source>
</evidence>
<dbReference type="InterPro" id="IPR007177">
    <property type="entry name" value="Tsr3_C"/>
</dbReference>
<feature type="binding site" evidence="6">
    <location>
        <position position="60"/>
    </location>
    <ligand>
        <name>S-adenosyl-L-methionine</name>
        <dbReference type="ChEBI" id="CHEBI:59789"/>
    </ligand>
</feature>
<evidence type="ECO:0000313" key="12">
    <source>
        <dbReference type="EMBL" id="JAG58223.1"/>
    </source>
</evidence>
<dbReference type="GO" id="GO:1904047">
    <property type="term" value="F:S-adenosyl-L-methionine binding"/>
    <property type="evidence" value="ECO:0007669"/>
    <property type="project" value="UniProtKB-UniRule"/>
</dbReference>
<dbReference type="GO" id="GO:0106388">
    <property type="term" value="F:rRNA small subunit aminocarboxypropyltransferase activity"/>
    <property type="evidence" value="ECO:0007669"/>
    <property type="project" value="UniProtKB-EC"/>
</dbReference>
<dbReference type="GO" id="GO:0030490">
    <property type="term" value="P:maturation of SSU-rRNA"/>
    <property type="evidence" value="ECO:0007669"/>
    <property type="project" value="TreeGrafter"/>
</dbReference>
<evidence type="ECO:0000259" key="9">
    <source>
        <dbReference type="Pfam" id="PF04068"/>
    </source>
</evidence>
<dbReference type="EMBL" id="GBRD01007597">
    <property type="protein sequence ID" value="JAG58224.1"/>
    <property type="molecule type" value="Transcribed_RNA"/>
</dbReference>
<dbReference type="Pfam" id="PF04068">
    <property type="entry name" value="Fer4_RLI"/>
    <property type="match status" value="1"/>
</dbReference>